<name>A0A177IGS3_9CORY</name>
<dbReference type="Proteomes" id="UP000076947">
    <property type="component" value="Unassembled WGS sequence"/>
</dbReference>
<organism evidence="1 2">
    <name type="scientific">Corynebacterium stationis</name>
    <dbReference type="NCBI Taxonomy" id="1705"/>
    <lineage>
        <taxon>Bacteria</taxon>
        <taxon>Bacillati</taxon>
        <taxon>Actinomycetota</taxon>
        <taxon>Actinomycetes</taxon>
        <taxon>Mycobacteriales</taxon>
        <taxon>Corynebacteriaceae</taxon>
        <taxon>Corynebacterium</taxon>
    </lineage>
</organism>
<dbReference type="AlphaFoldDB" id="A0A177IGS3"/>
<keyword evidence="2" id="KW-1185">Reference proteome</keyword>
<evidence type="ECO:0000313" key="2">
    <source>
        <dbReference type="Proteomes" id="UP000076947"/>
    </source>
</evidence>
<dbReference type="EMBL" id="LSTQ01000014">
    <property type="protein sequence ID" value="OAH28030.1"/>
    <property type="molecule type" value="Genomic_DNA"/>
</dbReference>
<reference evidence="2" key="1">
    <citation type="submission" date="2016-02" db="EMBL/GenBank/DDBJ databases">
        <authorList>
            <person name="Kaur G."/>
            <person name="Nair G.R."/>
            <person name="Mayilraj S."/>
        </authorList>
    </citation>
    <scope>NUCLEOTIDE SEQUENCE [LARGE SCALE GENOMIC DNA]</scope>
    <source>
        <strain evidence="2">GA-15</strain>
    </source>
</reference>
<accession>A0A177IGS3</accession>
<sequence>MITANIINADSTQDAALLRHRTGNESASDTIKPIVLLKGRNTAQTYLTPCFLIKTPVSTF</sequence>
<gene>
    <name evidence="1" type="ORF">AYJ05_12535</name>
</gene>
<evidence type="ECO:0000313" key="1">
    <source>
        <dbReference type="EMBL" id="OAH28030.1"/>
    </source>
</evidence>
<protein>
    <submittedName>
        <fullName evidence="1">Uncharacterized protein</fullName>
    </submittedName>
</protein>
<comment type="caution">
    <text evidence="1">The sequence shown here is derived from an EMBL/GenBank/DDBJ whole genome shotgun (WGS) entry which is preliminary data.</text>
</comment>
<proteinExistence type="predicted"/>